<dbReference type="InterPro" id="IPR003594">
    <property type="entry name" value="HATPase_dom"/>
</dbReference>
<sequence length="772" mass="82586">MRIVIVEDNTVILDVITMALQAVPGYEVIPLTMAEDGLHACQDAVDLAIFDNQLPDLTGIEAIARLRALPATRHLPAIVITGDSDRQTRLAAIRAGANDFLEKPLQIEELRLRVRNLLALHKAQKDAAAGQTLLETLIAAAGANVAIGDARRPGAPILYTSEPFRARLGMTADALQRMRLADLWQDGAPSETVAKLKQAIGTCSAGSFTLADPLGDGAAWAEVSLRPVAEADGTVRHIVATVSDVTDLVKTRQAHAVAESRLSDIARVSGAWFFELDSRLRFRYASDAMAAGLGATPQQLIGMPIGDLQLQFADPLQHDTGVESLFAAPHPALQGVMIKTRTSDGGQRILQVNATPFFDGSGTFGGYRGHASDVTEITATRDQAAQASKAKSIFLATISHEMRTPLTAIIGLSEVANGDLDMAALHADLAEIRTQALRLSGVLSDVIDVADMEEGKITLDAAPFDPVKALEQSVTPYAQEAQTRELGFEQEISGPRDGLRRGDSARFAAIIRALVSNAIKFTAQGQVSVGLYLSDPARVICTVSDTGIGMTRAEQERALLPFVQIDDGIARRYQGAGLGLSIVKWLTEAMQGDFQITSTPGMGTQIRVSLPLPVAPTRAATARDTRAKSPLSGSHVLVADDNMTNLRILQVMLRRMGARVTLSYDGPEALSAWHQTPFDLVLLDINMPAMAGTEVIRRIRAQEAIHRALRVPALAVTANARPDQVSEYRAAGFDDCLSKPFTASDLATKILALKPTNRDAGTENLPLGATSD</sequence>
<dbReference type="Pfam" id="PF13426">
    <property type="entry name" value="PAS_9"/>
    <property type="match status" value="1"/>
</dbReference>
<dbReference type="InterPro" id="IPR004358">
    <property type="entry name" value="Sig_transdc_His_kin-like_C"/>
</dbReference>
<dbReference type="GO" id="GO:0000155">
    <property type="term" value="F:phosphorelay sensor kinase activity"/>
    <property type="evidence" value="ECO:0007669"/>
    <property type="project" value="InterPro"/>
</dbReference>
<dbReference type="AlphaFoldDB" id="A0A7Z0KZQ8"/>
<dbReference type="Gene3D" id="3.30.450.20">
    <property type="entry name" value="PAS domain"/>
    <property type="match status" value="2"/>
</dbReference>
<dbReference type="PANTHER" id="PTHR43047:SF72">
    <property type="entry name" value="OSMOSENSING HISTIDINE PROTEIN KINASE SLN1"/>
    <property type="match status" value="1"/>
</dbReference>
<evidence type="ECO:0000256" key="2">
    <source>
        <dbReference type="ARBA" id="ARBA00012438"/>
    </source>
</evidence>
<dbReference type="InterPro" id="IPR035965">
    <property type="entry name" value="PAS-like_dom_sf"/>
</dbReference>
<dbReference type="GO" id="GO:0009927">
    <property type="term" value="F:histidine phosphotransfer kinase activity"/>
    <property type="evidence" value="ECO:0007669"/>
    <property type="project" value="TreeGrafter"/>
</dbReference>
<dbReference type="SMART" id="SM00086">
    <property type="entry name" value="PAC"/>
    <property type="match status" value="2"/>
</dbReference>
<evidence type="ECO:0000259" key="9">
    <source>
        <dbReference type="PROSITE" id="PS50113"/>
    </source>
</evidence>
<dbReference type="Gene3D" id="3.30.565.10">
    <property type="entry name" value="Histidine kinase-like ATPase, C-terminal domain"/>
    <property type="match status" value="1"/>
</dbReference>
<feature type="modified residue" description="4-aspartylphosphate" evidence="6">
    <location>
        <position position="684"/>
    </location>
</feature>
<keyword evidence="3 6" id="KW-0597">Phosphoprotein</keyword>
<dbReference type="InterPro" id="IPR005467">
    <property type="entry name" value="His_kinase_dom"/>
</dbReference>
<evidence type="ECO:0000256" key="1">
    <source>
        <dbReference type="ARBA" id="ARBA00000085"/>
    </source>
</evidence>
<dbReference type="InterPro" id="IPR036890">
    <property type="entry name" value="HATPase_C_sf"/>
</dbReference>
<dbReference type="PROSITE" id="PS50113">
    <property type="entry name" value="PAC"/>
    <property type="match status" value="1"/>
</dbReference>
<dbReference type="SUPFAM" id="SSF55785">
    <property type="entry name" value="PYP-like sensor domain (PAS domain)"/>
    <property type="match status" value="2"/>
</dbReference>
<keyword evidence="4" id="KW-0808">Transferase</keyword>
<keyword evidence="5" id="KW-0418">Kinase</keyword>
<feature type="domain" description="PAC" evidence="9">
    <location>
        <begin position="334"/>
        <end position="386"/>
    </location>
</feature>
<dbReference type="InterPro" id="IPR001789">
    <property type="entry name" value="Sig_transdc_resp-reg_receiver"/>
</dbReference>
<dbReference type="Pfam" id="PF00072">
    <property type="entry name" value="Response_reg"/>
    <property type="match status" value="2"/>
</dbReference>
<evidence type="ECO:0000259" key="8">
    <source>
        <dbReference type="PROSITE" id="PS50110"/>
    </source>
</evidence>
<feature type="modified residue" description="4-aspartylphosphate" evidence="6">
    <location>
        <position position="51"/>
    </location>
</feature>
<feature type="domain" description="Response regulatory" evidence="8">
    <location>
        <begin position="635"/>
        <end position="754"/>
    </location>
</feature>
<feature type="domain" description="Histidine kinase" evidence="7">
    <location>
        <begin position="397"/>
        <end position="614"/>
    </location>
</feature>
<protein>
    <recommendedName>
        <fullName evidence="2">histidine kinase</fullName>
        <ecNumber evidence="2">2.7.13.3</ecNumber>
    </recommendedName>
</protein>
<gene>
    <name evidence="10" type="ORF">HUK65_12005</name>
</gene>
<dbReference type="Pfam" id="PF00512">
    <property type="entry name" value="HisKA"/>
    <property type="match status" value="1"/>
</dbReference>
<dbReference type="PRINTS" id="PR00344">
    <property type="entry name" value="BCTRLSENSOR"/>
</dbReference>
<dbReference type="PROSITE" id="PS50109">
    <property type="entry name" value="HIS_KIN"/>
    <property type="match status" value="1"/>
</dbReference>
<dbReference type="Pfam" id="PF02518">
    <property type="entry name" value="HATPase_c"/>
    <property type="match status" value="1"/>
</dbReference>
<dbReference type="InterPro" id="IPR000014">
    <property type="entry name" value="PAS"/>
</dbReference>
<evidence type="ECO:0000256" key="5">
    <source>
        <dbReference type="ARBA" id="ARBA00022777"/>
    </source>
</evidence>
<dbReference type="SUPFAM" id="SSF47384">
    <property type="entry name" value="Homodimeric domain of signal transducing histidine kinase"/>
    <property type="match status" value="1"/>
</dbReference>
<dbReference type="InterPro" id="IPR001610">
    <property type="entry name" value="PAC"/>
</dbReference>
<dbReference type="Gene3D" id="3.40.50.2300">
    <property type="match status" value="2"/>
</dbReference>
<dbReference type="Pfam" id="PF08448">
    <property type="entry name" value="PAS_4"/>
    <property type="match status" value="1"/>
</dbReference>
<dbReference type="SMART" id="SM00388">
    <property type="entry name" value="HisKA"/>
    <property type="match status" value="1"/>
</dbReference>
<dbReference type="InterPro" id="IPR011006">
    <property type="entry name" value="CheY-like_superfamily"/>
</dbReference>
<dbReference type="GO" id="GO:0005886">
    <property type="term" value="C:plasma membrane"/>
    <property type="evidence" value="ECO:0007669"/>
    <property type="project" value="TreeGrafter"/>
</dbReference>
<dbReference type="EMBL" id="JACBXS010000024">
    <property type="protein sequence ID" value="NYS25716.1"/>
    <property type="molecule type" value="Genomic_DNA"/>
</dbReference>
<comment type="catalytic activity">
    <reaction evidence="1">
        <text>ATP + protein L-histidine = ADP + protein N-phospho-L-histidine.</text>
        <dbReference type="EC" id="2.7.13.3"/>
    </reaction>
</comment>
<dbReference type="SMART" id="SM00091">
    <property type="entry name" value="PAS"/>
    <property type="match status" value="2"/>
</dbReference>
<evidence type="ECO:0000256" key="6">
    <source>
        <dbReference type="PROSITE-ProRule" id="PRU00169"/>
    </source>
</evidence>
<dbReference type="InterPro" id="IPR013656">
    <property type="entry name" value="PAS_4"/>
</dbReference>
<dbReference type="InterPro" id="IPR000700">
    <property type="entry name" value="PAS-assoc_C"/>
</dbReference>
<dbReference type="SMART" id="SM00448">
    <property type="entry name" value="REC"/>
    <property type="match status" value="2"/>
</dbReference>
<comment type="caution">
    <text evidence="10">The sequence shown here is derived from an EMBL/GenBank/DDBJ whole genome shotgun (WGS) entry which is preliminary data.</text>
</comment>
<dbReference type="NCBIfam" id="TIGR00229">
    <property type="entry name" value="sensory_box"/>
    <property type="match status" value="2"/>
</dbReference>
<dbReference type="PANTHER" id="PTHR43047">
    <property type="entry name" value="TWO-COMPONENT HISTIDINE PROTEIN KINASE"/>
    <property type="match status" value="1"/>
</dbReference>
<feature type="domain" description="Response regulatory" evidence="8">
    <location>
        <begin position="2"/>
        <end position="118"/>
    </location>
</feature>
<evidence type="ECO:0000259" key="7">
    <source>
        <dbReference type="PROSITE" id="PS50109"/>
    </source>
</evidence>
<dbReference type="CDD" id="cd00130">
    <property type="entry name" value="PAS"/>
    <property type="match status" value="1"/>
</dbReference>
<evidence type="ECO:0000256" key="3">
    <source>
        <dbReference type="ARBA" id="ARBA00022553"/>
    </source>
</evidence>
<dbReference type="Proteomes" id="UP000529417">
    <property type="component" value="Unassembled WGS sequence"/>
</dbReference>
<organism evidence="10 11">
    <name type="scientific">Rhabdonatronobacter sediminivivens</name>
    <dbReference type="NCBI Taxonomy" id="2743469"/>
    <lineage>
        <taxon>Bacteria</taxon>
        <taxon>Pseudomonadati</taxon>
        <taxon>Pseudomonadota</taxon>
        <taxon>Alphaproteobacteria</taxon>
        <taxon>Rhodobacterales</taxon>
        <taxon>Paracoccaceae</taxon>
        <taxon>Rhabdonatronobacter</taxon>
    </lineage>
</organism>
<dbReference type="SMART" id="SM00387">
    <property type="entry name" value="HATPase_c"/>
    <property type="match status" value="1"/>
</dbReference>
<dbReference type="Gene3D" id="1.10.287.130">
    <property type="match status" value="1"/>
</dbReference>
<dbReference type="CDD" id="cd00082">
    <property type="entry name" value="HisKA"/>
    <property type="match status" value="1"/>
</dbReference>
<keyword evidence="11" id="KW-1185">Reference proteome</keyword>
<dbReference type="InterPro" id="IPR036097">
    <property type="entry name" value="HisK_dim/P_sf"/>
</dbReference>
<dbReference type="SUPFAM" id="SSF55874">
    <property type="entry name" value="ATPase domain of HSP90 chaperone/DNA topoisomerase II/histidine kinase"/>
    <property type="match status" value="1"/>
</dbReference>
<dbReference type="CDD" id="cd17546">
    <property type="entry name" value="REC_hyHK_CKI1_RcsC-like"/>
    <property type="match status" value="1"/>
</dbReference>
<name>A0A7Z0KZQ8_9RHOB</name>
<dbReference type="InterPro" id="IPR003661">
    <property type="entry name" value="HisK_dim/P_dom"/>
</dbReference>
<dbReference type="EC" id="2.7.13.3" evidence="2"/>
<dbReference type="PROSITE" id="PS50110">
    <property type="entry name" value="RESPONSE_REGULATORY"/>
    <property type="match status" value="2"/>
</dbReference>
<dbReference type="RefSeq" id="WP_179906516.1">
    <property type="nucleotide sequence ID" value="NZ_JACBXS010000024.1"/>
</dbReference>
<dbReference type="SUPFAM" id="SSF52172">
    <property type="entry name" value="CheY-like"/>
    <property type="match status" value="2"/>
</dbReference>
<evidence type="ECO:0000313" key="10">
    <source>
        <dbReference type="EMBL" id="NYS25716.1"/>
    </source>
</evidence>
<reference evidence="10 11" key="1">
    <citation type="journal article" date="2000" name="Arch. Microbiol.">
        <title>Rhodobaca bogoriensis gen. nov. and sp. nov., an alkaliphilic purple nonsulfur bacterium from African Rift Valley soda lakes.</title>
        <authorList>
            <person name="Milford A.D."/>
            <person name="Achenbach L.A."/>
            <person name="Jung D.O."/>
            <person name="Madigan M.T."/>
        </authorList>
    </citation>
    <scope>NUCLEOTIDE SEQUENCE [LARGE SCALE GENOMIC DNA]</scope>
    <source>
        <strain evidence="10 11">2376</strain>
    </source>
</reference>
<accession>A0A7Z0KZQ8</accession>
<proteinExistence type="predicted"/>
<evidence type="ECO:0000256" key="4">
    <source>
        <dbReference type="ARBA" id="ARBA00022679"/>
    </source>
</evidence>
<evidence type="ECO:0000313" key="11">
    <source>
        <dbReference type="Proteomes" id="UP000529417"/>
    </source>
</evidence>